<comment type="caution">
    <text evidence="1">The sequence shown here is derived from an EMBL/GenBank/DDBJ whole genome shotgun (WGS) entry which is preliminary data.</text>
</comment>
<proteinExistence type="predicted"/>
<dbReference type="Proteomes" id="UP000470878">
    <property type="component" value="Unassembled WGS sequence"/>
</dbReference>
<name>A0A7X2G483_LIMRT</name>
<dbReference type="EMBL" id="WJMX01000006">
    <property type="protein sequence ID" value="MRH80280.1"/>
    <property type="molecule type" value="Genomic_DNA"/>
</dbReference>
<evidence type="ECO:0000313" key="1">
    <source>
        <dbReference type="EMBL" id="MRH80280.1"/>
    </source>
</evidence>
<evidence type="ECO:0000313" key="2">
    <source>
        <dbReference type="Proteomes" id="UP000470878"/>
    </source>
</evidence>
<dbReference type="RefSeq" id="WP_153703013.1">
    <property type="nucleotide sequence ID" value="NZ_WJMX01000006.1"/>
</dbReference>
<protein>
    <submittedName>
        <fullName evidence="1">Uncharacterized protein</fullName>
    </submittedName>
</protein>
<dbReference type="AlphaFoldDB" id="A0A7X2G483"/>
<reference evidence="1 2" key="1">
    <citation type="submission" date="2019-11" db="EMBL/GenBank/DDBJ databases">
        <title>Draft genome sequence of 12 host-associated Lactobacillus reuteri rodent strains.</title>
        <authorList>
            <person name="Zhang S."/>
            <person name="Ozcam M."/>
            <person name="Van Pijkeren J.P."/>
        </authorList>
    </citation>
    <scope>NUCLEOTIDE SEQUENCE [LARGE SCALE GENOMIC DNA]</scope>
    <source>
        <strain evidence="1 2">CR</strain>
    </source>
</reference>
<sequence length="53" mass="6138">MQNNYNINQLSLAMATDYQPEENRPAYYIRHLVESLAISKPNIIVALLAYIKK</sequence>
<organism evidence="1 2">
    <name type="scientific">Limosilactobacillus reuteri</name>
    <name type="common">Lactobacillus reuteri</name>
    <dbReference type="NCBI Taxonomy" id="1598"/>
    <lineage>
        <taxon>Bacteria</taxon>
        <taxon>Bacillati</taxon>
        <taxon>Bacillota</taxon>
        <taxon>Bacilli</taxon>
        <taxon>Lactobacillales</taxon>
        <taxon>Lactobacillaceae</taxon>
        <taxon>Limosilactobacillus</taxon>
    </lineage>
</organism>
<accession>A0A7X2G483</accession>
<gene>
    <name evidence="1" type="ORF">GIX77_05790</name>
</gene>